<dbReference type="EMBL" id="JAGHQL010000067">
    <property type="protein sequence ID" value="KAH0541838.1"/>
    <property type="molecule type" value="Genomic_DNA"/>
</dbReference>
<keyword evidence="1" id="KW-1133">Transmembrane helix</keyword>
<accession>A0A9P8L4I8</accession>
<dbReference type="Proteomes" id="UP000698800">
    <property type="component" value="Unassembled WGS sequence"/>
</dbReference>
<name>A0A9P8L4I8_9PEZI</name>
<comment type="caution">
    <text evidence="2">The sequence shown here is derived from an EMBL/GenBank/DDBJ whole genome shotgun (WGS) entry which is preliminary data.</text>
</comment>
<evidence type="ECO:0000313" key="2">
    <source>
        <dbReference type="EMBL" id="KAH0541838.1"/>
    </source>
</evidence>
<keyword evidence="1" id="KW-0472">Membrane</keyword>
<keyword evidence="3" id="KW-1185">Reference proteome</keyword>
<organism evidence="2 3">
    <name type="scientific">Glutinoglossum americanum</name>
    <dbReference type="NCBI Taxonomy" id="1670608"/>
    <lineage>
        <taxon>Eukaryota</taxon>
        <taxon>Fungi</taxon>
        <taxon>Dikarya</taxon>
        <taxon>Ascomycota</taxon>
        <taxon>Pezizomycotina</taxon>
        <taxon>Geoglossomycetes</taxon>
        <taxon>Geoglossales</taxon>
        <taxon>Geoglossaceae</taxon>
        <taxon>Glutinoglossum</taxon>
    </lineage>
</organism>
<evidence type="ECO:0000256" key="1">
    <source>
        <dbReference type="SAM" id="Phobius"/>
    </source>
</evidence>
<reference evidence="2" key="1">
    <citation type="submission" date="2021-03" db="EMBL/GenBank/DDBJ databases">
        <title>Comparative genomics and phylogenomic investigation of the class Geoglossomycetes provide insights into ecological specialization and systematics.</title>
        <authorList>
            <person name="Melie T."/>
            <person name="Pirro S."/>
            <person name="Miller A.N."/>
            <person name="Quandt A."/>
        </authorList>
    </citation>
    <scope>NUCLEOTIDE SEQUENCE</scope>
    <source>
        <strain evidence="2">GBOQ0MN5Z8</strain>
    </source>
</reference>
<sequence length="69" mass="8060">MARWPRLSFWPNHVRPFDYLDTLEERRRAVYELIDDAGFGLWIVFVAGVGFLTDAYDVGFSDGNGVYWL</sequence>
<feature type="transmembrane region" description="Helical" evidence="1">
    <location>
        <begin position="33"/>
        <end position="52"/>
    </location>
</feature>
<dbReference type="AlphaFoldDB" id="A0A9P8L4I8"/>
<protein>
    <submittedName>
        <fullName evidence="2">Uncharacterized protein</fullName>
    </submittedName>
</protein>
<keyword evidence="1" id="KW-0812">Transmembrane</keyword>
<gene>
    <name evidence="2" type="ORF">FGG08_003721</name>
</gene>
<evidence type="ECO:0000313" key="3">
    <source>
        <dbReference type="Proteomes" id="UP000698800"/>
    </source>
</evidence>
<proteinExistence type="predicted"/>